<accession>A0ABZ0HT69</accession>
<name>A0ABZ0HT69_9HYPH</name>
<dbReference type="PROSITE" id="PS00893">
    <property type="entry name" value="NUDIX_BOX"/>
    <property type="match status" value="1"/>
</dbReference>
<dbReference type="SUPFAM" id="SSF55811">
    <property type="entry name" value="Nudix"/>
    <property type="match status" value="1"/>
</dbReference>
<evidence type="ECO:0000256" key="2">
    <source>
        <dbReference type="ARBA" id="ARBA00022801"/>
    </source>
</evidence>
<dbReference type="CDD" id="cd04673">
    <property type="entry name" value="NUDIX_ADPRase"/>
    <property type="match status" value="1"/>
</dbReference>
<protein>
    <submittedName>
        <fullName evidence="5">NUDIX domain-containing protein</fullName>
    </submittedName>
</protein>
<comment type="similarity">
    <text evidence="3">Belongs to the Nudix hydrolase family.</text>
</comment>
<feature type="domain" description="Nudix hydrolase" evidence="4">
    <location>
        <begin position="23"/>
        <end position="154"/>
    </location>
</feature>
<dbReference type="EMBL" id="CP136862">
    <property type="protein sequence ID" value="WOJ90020.1"/>
    <property type="molecule type" value="Genomic_DNA"/>
</dbReference>
<dbReference type="InterPro" id="IPR015797">
    <property type="entry name" value="NUDIX_hydrolase-like_dom_sf"/>
</dbReference>
<evidence type="ECO:0000259" key="4">
    <source>
        <dbReference type="PROSITE" id="PS51462"/>
    </source>
</evidence>
<dbReference type="PANTHER" id="PTHR43736">
    <property type="entry name" value="ADP-RIBOSE PYROPHOSPHATASE"/>
    <property type="match status" value="1"/>
</dbReference>
<evidence type="ECO:0000313" key="5">
    <source>
        <dbReference type="EMBL" id="WOJ90020.1"/>
    </source>
</evidence>
<dbReference type="InterPro" id="IPR020476">
    <property type="entry name" value="Nudix_hydrolase"/>
</dbReference>
<organism evidence="5 6">
    <name type="scientific">Methylocapsa polymorpha</name>
    <dbReference type="NCBI Taxonomy" id="3080828"/>
    <lineage>
        <taxon>Bacteria</taxon>
        <taxon>Pseudomonadati</taxon>
        <taxon>Pseudomonadota</taxon>
        <taxon>Alphaproteobacteria</taxon>
        <taxon>Hyphomicrobiales</taxon>
        <taxon>Beijerinckiaceae</taxon>
        <taxon>Methylocapsa</taxon>
    </lineage>
</organism>
<dbReference type="PROSITE" id="PS51462">
    <property type="entry name" value="NUDIX"/>
    <property type="match status" value="1"/>
</dbReference>
<proteinExistence type="inferred from homology"/>
<gene>
    <name evidence="5" type="ORF">RZS28_01530</name>
</gene>
<dbReference type="Pfam" id="PF00293">
    <property type="entry name" value="NUDIX"/>
    <property type="match status" value="1"/>
</dbReference>
<dbReference type="PRINTS" id="PR00502">
    <property type="entry name" value="NUDIXFAMILY"/>
</dbReference>
<dbReference type="InterPro" id="IPR000086">
    <property type="entry name" value="NUDIX_hydrolase_dom"/>
</dbReference>
<comment type="cofactor">
    <cofactor evidence="1">
        <name>Mg(2+)</name>
        <dbReference type="ChEBI" id="CHEBI:18420"/>
    </cofactor>
</comment>
<sequence>MTFDDPISAVEPRWRSERIYPPYPMLAVSIAVFRAGRVLLAARTRPPCAGAFSLPGGLVEAGESLEEAALRELREEVRVEARIVGFNRHVEWIDRDGAGKVLRHYVIASFVGEWIAGAGEPGPEAGEIVWTAPASLPQFACTPHVADVIASAEVLLSSNL</sequence>
<evidence type="ECO:0000313" key="6">
    <source>
        <dbReference type="Proteomes" id="UP001626536"/>
    </source>
</evidence>
<dbReference type="InterPro" id="IPR020084">
    <property type="entry name" value="NUDIX_hydrolase_CS"/>
</dbReference>
<dbReference type="Gene3D" id="3.90.79.10">
    <property type="entry name" value="Nucleoside Triphosphate Pyrophosphohydrolase"/>
    <property type="match status" value="1"/>
</dbReference>
<keyword evidence="2 3" id="KW-0378">Hydrolase</keyword>
<reference evidence="5 6" key="1">
    <citation type="submission" date="2023-10" db="EMBL/GenBank/DDBJ databases">
        <title>Novel methanotroph of the genus Methylocapsa from a subarctic wetland.</title>
        <authorList>
            <person name="Belova S.E."/>
            <person name="Oshkin I.Y."/>
            <person name="Miroshnikov K."/>
            <person name="Dedysh S.N."/>
        </authorList>
    </citation>
    <scope>NUCLEOTIDE SEQUENCE [LARGE SCALE GENOMIC DNA]</scope>
    <source>
        <strain evidence="5 6">RX1</strain>
    </source>
</reference>
<evidence type="ECO:0000256" key="3">
    <source>
        <dbReference type="RuleBase" id="RU003476"/>
    </source>
</evidence>
<evidence type="ECO:0000256" key="1">
    <source>
        <dbReference type="ARBA" id="ARBA00001946"/>
    </source>
</evidence>
<dbReference type="PANTHER" id="PTHR43736:SF1">
    <property type="entry name" value="DIHYDRONEOPTERIN TRIPHOSPHATE DIPHOSPHATASE"/>
    <property type="match status" value="1"/>
</dbReference>
<dbReference type="Proteomes" id="UP001626536">
    <property type="component" value="Chromosome"/>
</dbReference>
<keyword evidence="6" id="KW-1185">Reference proteome</keyword>
<dbReference type="RefSeq" id="WP_407339464.1">
    <property type="nucleotide sequence ID" value="NZ_CP136862.1"/>
</dbReference>